<dbReference type="AlphaFoldDB" id="A0AAY4ELI5"/>
<evidence type="ECO:0008006" key="3">
    <source>
        <dbReference type="Google" id="ProtNLM"/>
    </source>
</evidence>
<dbReference type="PANTHER" id="PTHR14907">
    <property type="entry name" value="FI14130P"/>
    <property type="match status" value="1"/>
</dbReference>
<sequence>MACAESYTVVIIPLQSSLYSMDAQRFFFWLKRLKDLEREKDSLWDGLQVVEQARLWYQQRLEQNTARHASVGTEVRDEVALVLSEALLNPANPVSGQLLKFHFCLKVAFSALQEVSKMNRHISKLELERNGVLQQLNELGYV</sequence>
<keyword evidence="2" id="KW-1185">Reference proteome</keyword>
<accession>A0AAY4ELI5</accession>
<dbReference type="InterPro" id="IPR026828">
    <property type="entry name" value="SAPC2_1/2"/>
</dbReference>
<dbReference type="Ensembl" id="ENSDCDT00010069211.1">
    <property type="protein sequence ID" value="ENSDCDP00010058510.1"/>
    <property type="gene ID" value="ENSDCDG00010032892.1"/>
</dbReference>
<evidence type="ECO:0000313" key="2">
    <source>
        <dbReference type="Proteomes" id="UP000694580"/>
    </source>
</evidence>
<name>A0AAY4ELI5_9TELE</name>
<dbReference type="Pfam" id="PF11414">
    <property type="entry name" value="Suppressor_APC"/>
    <property type="match status" value="1"/>
</dbReference>
<protein>
    <recommendedName>
        <fullName evidence="3">Suppressor APC domain-containing protein 1</fullName>
    </recommendedName>
</protein>
<reference evidence="1" key="2">
    <citation type="submission" date="2025-08" db="UniProtKB">
        <authorList>
            <consortium name="Ensembl"/>
        </authorList>
    </citation>
    <scope>IDENTIFICATION</scope>
</reference>
<reference evidence="1 2" key="1">
    <citation type="submission" date="2020-06" db="EMBL/GenBank/DDBJ databases">
        <authorList>
            <consortium name="Wellcome Sanger Institute Data Sharing"/>
        </authorList>
    </citation>
    <scope>NUCLEOTIDE SEQUENCE [LARGE SCALE GENOMIC DNA]</scope>
</reference>
<gene>
    <name evidence="1" type="primary">sapcd1</name>
</gene>
<dbReference type="Proteomes" id="UP000694580">
    <property type="component" value="Chromosome 15"/>
</dbReference>
<proteinExistence type="predicted"/>
<reference evidence="1" key="3">
    <citation type="submission" date="2025-09" db="UniProtKB">
        <authorList>
            <consortium name="Ensembl"/>
        </authorList>
    </citation>
    <scope>IDENTIFICATION</scope>
</reference>
<organism evidence="1 2">
    <name type="scientific">Denticeps clupeoides</name>
    <name type="common">denticle herring</name>
    <dbReference type="NCBI Taxonomy" id="299321"/>
    <lineage>
        <taxon>Eukaryota</taxon>
        <taxon>Metazoa</taxon>
        <taxon>Chordata</taxon>
        <taxon>Craniata</taxon>
        <taxon>Vertebrata</taxon>
        <taxon>Euteleostomi</taxon>
        <taxon>Actinopterygii</taxon>
        <taxon>Neopterygii</taxon>
        <taxon>Teleostei</taxon>
        <taxon>Clupei</taxon>
        <taxon>Clupeiformes</taxon>
        <taxon>Denticipitoidei</taxon>
        <taxon>Denticipitidae</taxon>
        <taxon>Denticeps</taxon>
    </lineage>
</organism>
<evidence type="ECO:0000313" key="1">
    <source>
        <dbReference type="Ensembl" id="ENSDCDP00010058510.1"/>
    </source>
</evidence>
<dbReference type="GeneTree" id="ENSGT00940000177041"/>
<dbReference type="PANTHER" id="PTHR14907:SF4">
    <property type="entry name" value="SUPPRESSOR APC DOMAIN-CONTAINING PROTEIN 1"/>
    <property type="match status" value="1"/>
</dbReference>